<dbReference type="InterPro" id="IPR050438">
    <property type="entry name" value="LMW_PTPase"/>
</dbReference>
<dbReference type="InterPro" id="IPR036196">
    <property type="entry name" value="Ptyr_pPase_sf"/>
</dbReference>
<dbReference type="SMART" id="SM00226">
    <property type="entry name" value="LMWPc"/>
    <property type="match status" value="1"/>
</dbReference>
<name>A0ABP6ZEN9_9ACTN</name>
<dbReference type="InterPro" id="IPR023485">
    <property type="entry name" value="Ptyr_pPase"/>
</dbReference>
<organism evidence="2 3">
    <name type="scientific">Microlunatus ginsengisoli</name>
    <dbReference type="NCBI Taxonomy" id="363863"/>
    <lineage>
        <taxon>Bacteria</taxon>
        <taxon>Bacillati</taxon>
        <taxon>Actinomycetota</taxon>
        <taxon>Actinomycetes</taxon>
        <taxon>Propionibacteriales</taxon>
        <taxon>Propionibacteriaceae</taxon>
        <taxon>Microlunatus</taxon>
    </lineage>
</organism>
<gene>
    <name evidence="2" type="ORF">GCM10022236_06350</name>
</gene>
<dbReference type="Proteomes" id="UP001501490">
    <property type="component" value="Unassembled WGS sequence"/>
</dbReference>
<dbReference type="PANTHER" id="PTHR11717">
    <property type="entry name" value="LOW MOLECULAR WEIGHT PROTEIN TYROSINE PHOSPHATASE"/>
    <property type="match status" value="1"/>
</dbReference>
<dbReference type="Gene3D" id="3.40.50.2300">
    <property type="match status" value="1"/>
</dbReference>
<reference evidence="3" key="1">
    <citation type="journal article" date="2019" name="Int. J. Syst. Evol. Microbiol.">
        <title>The Global Catalogue of Microorganisms (GCM) 10K type strain sequencing project: providing services to taxonomists for standard genome sequencing and annotation.</title>
        <authorList>
            <consortium name="The Broad Institute Genomics Platform"/>
            <consortium name="The Broad Institute Genome Sequencing Center for Infectious Disease"/>
            <person name="Wu L."/>
            <person name="Ma J."/>
        </authorList>
    </citation>
    <scope>NUCLEOTIDE SEQUENCE [LARGE SCALE GENOMIC DNA]</scope>
    <source>
        <strain evidence="3">JCM 16929</strain>
    </source>
</reference>
<evidence type="ECO:0000259" key="1">
    <source>
        <dbReference type="SMART" id="SM00226"/>
    </source>
</evidence>
<dbReference type="Pfam" id="PF01451">
    <property type="entry name" value="LMWPc"/>
    <property type="match status" value="1"/>
</dbReference>
<proteinExistence type="predicted"/>
<evidence type="ECO:0000313" key="3">
    <source>
        <dbReference type="Proteomes" id="UP001501490"/>
    </source>
</evidence>
<comment type="caution">
    <text evidence="2">The sequence shown here is derived from an EMBL/GenBank/DDBJ whole genome shotgun (WGS) entry which is preliminary data.</text>
</comment>
<dbReference type="EMBL" id="BAABAB010000005">
    <property type="protein sequence ID" value="GAA3607265.1"/>
    <property type="molecule type" value="Genomic_DNA"/>
</dbReference>
<accession>A0ABP6ZEN9</accession>
<sequence length="303" mass="31598">MVAELAVRSRLGVDAGPGDSGADGEAVGAGVGVETVRDVSLGLMAGLTAGTPAGTADVAVAECRTMSAAIRAALRMIKQPIAIHRALLRSAPSMARSLTTIFGAPVQSAVESSEECPALSNLEQFRIFCVCTGNICRSPVAERLLAVRLGPGVAVSSGGTYGVLGAPISPPMARLLGQAEIASADFSARRVTPEELRAADLVLTMTKEQRRDVVDLAPSVVRRTFTLREFARLLDGLEPDELPGRTSAERLRVAVRSAATRRSPSAADEIDDPYGGSEADYVRAFGEIDDAVTTIARIAGGRL</sequence>
<dbReference type="PANTHER" id="PTHR11717:SF31">
    <property type="entry name" value="LOW MOLECULAR WEIGHT PROTEIN-TYROSINE-PHOSPHATASE ETP-RELATED"/>
    <property type="match status" value="1"/>
</dbReference>
<keyword evidence="3" id="KW-1185">Reference proteome</keyword>
<evidence type="ECO:0000313" key="2">
    <source>
        <dbReference type="EMBL" id="GAA3607265.1"/>
    </source>
</evidence>
<feature type="domain" description="Phosphotyrosine protein phosphatase I" evidence="1">
    <location>
        <begin position="125"/>
        <end position="298"/>
    </location>
</feature>
<dbReference type="SUPFAM" id="SSF52788">
    <property type="entry name" value="Phosphotyrosine protein phosphatases I"/>
    <property type="match status" value="1"/>
</dbReference>
<protein>
    <recommendedName>
        <fullName evidence="1">Phosphotyrosine protein phosphatase I domain-containing protein</fullName>
    </recommendedName>
</protein>